<dbReference type="PANTHER" id="PTHR30346:SF28">
    <property type="entry name" value="HTH-TYPE TRANSCRIPTIONAL REGULATOR CYNR"/>
    <property type="match status" value="1"/>
</dbReference>
<dbReference type="EMBL" id="MIGB01000040">
    <property type="protein sequence ID" value="OSY36359.1"/>
    <property type="molecule type" value="Genomic_DNA"/>
</dbReference>
<reference evidence="6 7" key="1">
    <citation type="submission" date="2016-09" db="EMBL/GenBank/DDBJ databases">
        <title>Pseudonocardia autotrophica DSM535, a candidate organism with high potential of specific P450 cytochromes.</title>
        <authorList>
            <person name="Grumaz C."/>
            <person name="Vainshtein Y."/>
            <person name="Kirstahler P."/>
            <person name="Sohn K."/>
        </authorList>
    </citation>
    <scope>NUCLEOTIDE SEQUENCE [LARGE SCALE GENOMIC DNA]</scope>
    <source>
        <strain evidence="6 7">DSM 535</strain>
    </source>
</reference>
<dbReference type="OrthoDB" id="9803735at2"/>
<accession>A0A1Y2MMY9</accession>
<keyword evidence="2" id="KW-0805">Transcription regulation</keyword>
<comment type="similarity">
    <text evidence="1">Belongs to the LysR transcriptional regulatory family.</text>
</comment>
<evidence type="ECO:0000256" key="4">
    <source>
        <dbReference type="ARBA" id="ARBA00023163"/>
    </source>
</evidence>
<keyword evidence="3" id="KW-0238">DNA-binding</keyword>
<dbReference type="FunFam" id="1.10.10.10:FF:000001">
    <property type="entry name" value="LysR family transcriptional regulator"/>
    <property type="match status" value="1"/>
</dbReference>
<dbReference type="Pfam" id="PF00126">
    <property type="entry name" value="HTH_1"/>
    <property type="match status" value="1"/>
</dbReference>
<keyword evidence="7" id="KW-1185">Reference proteome</keyword>
<dbReference type="InterPro" id="IPR036390">
    <property type="entry name" value="WH_DNA-bd_sf"/>
</dbReference>
<dbReference type="PRINTS" id="PR00039">
    <property type="entry name" value="HTHLYSR"/>
</dbReference>
<dbReference type="PROSITE" id="PS50931">
    <property type="entry name" value="HTH_LYSR"/>
    <property type="match status" value="1"/>
</dbReference>
<evidence type="ECO:0000256" key="1">
    <source>
        <dbReference type="ARBA" id="ARBA00009437"/>
    </source>
</evidence>
<dbReference type="InterPro" id="IPR005119">
    <property type="entry name" value="LysR_subst-bd"/>
</dbReference>
<evidence type="ECO:0000259" key="5">
    <source>
        <dbReference type="PROSITE" id="PS50931"/>
    </source>
</evidence>
<evidence type="ECO:0000313" key="6">
    <source>
        <dbReference type="EMBL" id="OSY36359.1"/>
    </source>
</evidence>
<comment type="caution">
    <text evidence="6">The sequence shown here is derived from an EMBL/GenBank/DDBJ whole genome shotgun (WGS) entry which is preliminary data.</text>
</comment>
<gene>
    <name evidence="6" type="primary">gltC_10</name>
    <name evidence="6" type="ORF">BG845_05436</name>
</gene>
<dbReference type="STRING" id="2074.BG845_05436"/>
<evidence type="ECO:0000313" key="7">
    <source>
        <dbReference type="Proteomes" id="UP000194360"/>
    </source>
</evidence>
<name>A0A1Y2MMY9_PSEAH</name>
<dbReference type="InterPro" id="IPR000847">
    <property type="entry name" value="LysR_HTH_N"/>
</dbReference>
<dbReference type="Gene3D" id="3.40.190.10">
    <property type="entry name" value="Periplasmic binding protein-like II"/>
    <property type="match status" value="2"/>
</dbReference>
<dbReference type="InterPro" id="IPR036388">
    <property type="entry name" value="WH-like_DNA-bd_sf"/>
</dbReference>
<dbReference type="Proteomes" id="UP000194360">
    <property type="component" value="Unassembled WGS sequence"/>
</dbReference>
<dbReference type="Gene3D" id="1.10.10.10">
    <property type="entry name" value="Winged helix-like DNA-binding domain superfamily/Winged helix DNA-binding domain"/>
    <property type="match status" value="1"/>
</dbReference>
<organism evidence="6 7">
    <name type="scientific">Pseudonocardia autotrophica</name>
    <name type="common">Amycolata autotrophica</name>
    <name type="synonym">Nocardia autotrophica</name>
    <dbReference type="NCBI Taxonomy" id="2074"/>
    <lineage>
        <taxon>Bacteria</taxon>
        <taxon>Bacillati</taxon>
        <taxon>Actinomycetota</taxon>
        <taxon>Actinomycetes</taxon>
        <taxon>Pseudonocardiales</taxon>
        <taxon>Pseudonocardiaceae</taxon>
        <taxon>Pseudonocardia</taxon>
    </lineage>
</organism>
<dbReference type="GO" id="GO:0003700">
    <property type="term" value="F:DNA-binding transcription factor activity"/>
    <property type="evidence" value="ECO:0007669"/>
    <property type="project" value="InterPro"/>
</dbReference>
<dbReference type="GO" id="GO:0032993">
    <property type="term" value="C:protein-DNA complex"/>
    <property type="evidence" value="ECO:0007669"/>
    <property type="project" value="TreeGrafter"/>
</dbReference>
<dbReference type="SUPFAM" id="SSF46785">
    <property type="entry name" value="Winged helix' DNA-binding domain"/>
    <property type="match status" value="1"/>
</dbReference>
<evidence type="ECO:0000256" key="2">
    <source>
        <dbReference type="ARBA" id="ARBA00023015"/>
    </source>
</evidence>
<keyword evidence="4" id="KW-0804">Transcription</keyword>
<dbReference type="SUPFAM" id="SSF53850">
    <property type="entry name" value="Periplasmic binding protein-like II"/>
    <property type="match status" value="1"/>
</dbReference>
<protein>
    <submittedName>
        <fullName evidence="6">HTH-type transcriptional regulator GltC</fullName>
    </submittedName>
</protein>
<dbReference type="Pfam" id="PF03466">
    <property type="entry name" value="LysR_substrate"/>
    <property type="match status" value="1"/>
</dbReference>
<proteinExistence type="inferred from homology"/>
<sequence>MRPMHVLDIYHADMHELLAPALHRFVAVAQDGNLTRAAERIGVPQPTLSRSIARLEDDLGIALFRRVGRGLRLTPAGRTLQTRAEAALAELAAATAELAGDADPATGLVTLGFLGTLGPEVVPRILRGFRDAHPRIRIDLVQTQHAALLDRVRDGTVDLALTSPMPDEPGLVANALAEEELRLTVPSGHRLADEPVADLAEVAGEPFLQFARGYGLHGIVRAWCEQAGFRPRVAFEGGETATLRGLVGAGLGVALLPLGPDVPGVVQLPVRTPRTVRTLGMVHAAGGRRTVPVRDLCDFVAEHGPRLLGPDPRATVGR</sequence>
<dbReference type="PANTHER" id="PTHR30346">
    <property type="entry name" value="TRANSCRIPTIONAL DUAL REGULATOR HCAR-RELATED"/>
    <property type="match status" value="1"/>
</dbReference>
<dbReference type="GO" id="GO:0003677">
    <property type="term" value="F:DNA binding"/>
    <property type="evidence" value="ECO:0007669"/>
    <property type="project" value="UniProtKB-KW"/>
</dbReference>
<dbReference type="AlphaFoldDB" id="A0A1Y2MMY9"/>
<evidence type="ECO:0000256" key="3">
    <source>
        <dbReference type="ARBA" id="ARBA00023125"/>
    </source>
</evidence>
<feature type="domain" description="HTH lysR-type" evidence="5">
    <location>
        <begin position="17"/>
        <end position="74"/>
    </location>
</feature>